<dbReference type="SUPFAM" id="SSF50475">
    <property type="entry name" value="FMN-binding split barrel"/>
    <property type="match status" value="1"/>
</dbReference>
<dbReference type="InterPro" id="IPR004378">
    <property type="entry name" value="F420H2_quin_Rdtase"/>
</dbReference>
<dbReference type="InterPro" id="IPR012349">
    <property type="entry name" value="Split_barrel_FMN-bd"/>
</dbReference>
<comment type="similarity">
    <text evidence="1">Belongs to the F420H(2)-dependent quinone reductase family.</text>
</comment>
<dbReference type="NCBIfam" id="TIGR00026">
    <property type="entry name" value="hi_GC_TIGR00026"/>
    <property type="match status" value="1"/>
</dbReference>
<dbReference type="EMBL" id="BAAAYN010000076">
    <property type="protein sequence ID" value="GAA3398077.1"/>
    <property type="molecule type" value="Genomic_DNA"/>
</dbReference>
<evidence type="ECO:0000256" key="2">
    <source>
        <dbReference type="ARBA" id="ARBA00049106"/>
    </source>
</evidence>
<comment type="caution">
    <text evidence="3">The sequence shown here is derived from an EMBL/GenBank/DDBJ whole genome shotgun (WGS) entry which is preliminary data.</text>
</comment>
<dbReference type="PANTHER" id="PTHR39428">
    <property type="entry name" value="F420H(2)-DEPENDENT QUINONE REDUCTASE RV1261C"/>
    <property type="match status" value="1"/>
</dbReference>
<keyword evidence="4" id="KW-1185">Reference proteome</keyword>
<organism evidence="3 4">
    <name type="scientific">Cryptosporangium minutisporangium</name>
    <dbReference type="NCBI Taxonomy" id="113569"/>
    <lineage>
        <taxon>Bacteria</taxon>
        <taxon>Bacillati</taxon>
        <taxon>Actinomycetota</taxon>
        <taxon>Actinomycetes</taxon>
        <taxon>Cryptosporangiales</taxon>
        <taxon>Cryptosporangiaceae</taxon>
        <taxon>Cryptosporangium</taxon>
    </lineage>
</organism>
<accession>A0ABP6TB57</accession>
<evidence type="ECO:0000313" key="4">
    <source>
        <dbReference type="Proteomes" id="UP001501676"/>
    </source>
</evidence>
<comment type="catalytic activity">
    <reaction evidence="2">
        <text>oxidized coenzyme F420-(gamma-L-Glu)(n) + a quinol + H(+) = reduced coenzyme F420-(gamma-L-Glu)(n) + a quinone</text>
        <dbReference type="Rhea" id="RHEA:39663"/>
        <dbReference type="Rhea" id="RHEA-COMP:12939"/>
        <dbReference type="Rhea" id="RHEA-COMP:14378"/>
        <dbReference type="ChEBI" id="CHEBI:15378"/>
        <dbReference type="ChEBI" id="CHEBI:24646"/>
        <dbReference type="ChEBI" id="CHEBI:132124"/>
        <dbReference type="ChEBI" id="CHEBI:133980"/>
        <dbReference type="ChEBI" id="CHEBI:139511"/>
    </reaction>
</comment>
<dbReference type="Pfam" id="PF04075">
    <property type="entry name" value="F420H2_quin_red"/>
    <property type="match status" value="1"/>
</dbReference>
<dbReference type="RefSeq" id="WP_345733597.1">
    <property type="nucleotide sequence ID" value="NZ_BAAAYN010000076.1"/>
</dbReference>
<dbReference type="Gene3D" id="2.30.110.10">
    <property type="entry name" value="Electron Transport, Fmn-binding Protein, Chain A"/>
    <property type="match status" value="1"/>
</dbReference>
<reference evidence="4" key="1">
    <citation type="journal article" date="2019" name="Int. J. Syst. Evol. Microbiol.">
        <title>The Global Catalogue of Microorganisms (GCM) 10K type strain sequencing project: providing services to taxonomists for standard genome sequencing and annotation.</title>
        <authorList>
            <consortium name="The Broad Institute Genomics Platform"/>
            <consortium name="The Broad Institute Genome Sequencing Center for Infectious Disease"/>
            <person name="Wu L."/>
            <person name="Ma J."/>
        </authorList>
    </citation>
    <scope>NUCLEOTIDE SEQUENCE [LARGE SCALE GENOMIC DNA]</scope>
    <source>
        <strain evidence="4">JCM 9458</strain>
    </source>
</reference>
<proteinExistence type="inferred from homology"/>
<sequence>MTVPDDIGAHNQQLIAQFRESRGAAMGDRPLLLLTTVGARSGLHRTTPMMYIPDGDRLLVVPSNVGAPRHPDWYHNLVANPRVTVEVGSETYEADAVVTAGAERDALFARIVEKYPFFADHQVKTPRVIPVVALVRVDATD</sequence>
<gene>
    <name evidence="3" type="ORF">GCM10020369_80440</name>
</gene>
<name>A0ABP6TB57_9ACTN</name>
<evidence type="ECO:0000256" key="1">
    <source>
        <dbReference type="ARBA" id="ARBA00008710"/>
    </source>
</evidence>
<dbReference type="Proteomes" id="UP001501676">
    <property type="component" value="Unassembled WGS sequence"/>
</dbReference>
<dbReference type="PANTHER" id="PTHR39428:SF1">
    <property type="entry name" value="F420H(2)-DEPENDENT QUINONE REDUCTASE RV1261C"/>
    <property type="match status" value="1"/>
</dbReference>
<protein>
    <submittedName>
        <fullName evidence="3">Nitroreductase family deazaflavin-dependent oxidoreductase</fullName>
    </submittedName>
</protein>
<evidence type="ECO:0000313" key="3">
    <source>
        <dbReference type="EMBL" id="GAA3398077.1"/>
    </source>
</evidence>